<evidence type="ECO:0000313" key="11">
    <source>
        <dbReference type="Proteomes" id="UP000766246"/>
    </source>
</evidence>
<dbReference type="SMART" id="SM00382">
    <property type="entry name" value="AAA"/>
    <property type="match status" value="1"/>
</dbReference>
<comment type="caution">
    <text evidence="10">The sequence shown here is derived from an EMBL/GenBank/DDBJ whole genome shotgun (WGS) entry which is preliminary data.</text>
</comment>
<dbReference type="CDD" id="cd01127">
    <property type="entry name" value="TrwB_TraG_TraD_VirD4"/>
    <property type="match status" value="1"/>
</dbReference>
<dbReference type="SUPFAM" id="SSF46785">
    <property type="entry name" value="Winged helix' DNA-binding domain"/>
    <property type="match status" value="1"/>
</dbReference>
<keyword evidence="6" id="KW-0175">Coiled coil</keyword>
<dbReference type="InterPro" id="IPR027417">
    <property type="entry name" value="P-loop_NTPase"/>
</dbReference>
<organism evidence="10 11">
    <name type="scientific">Pseudobutyrivibrio ruminis</name>
    <dbReference type="NCBI Taxonomy" id="46206"/>
    <lineage>
        <taxon>Bacteria</taxon>
        <taxon>Bacillati</taxon>
        <taxon>Bacillota</taxon>
        <taxon>Clostridia</taxon>
        <taxon>Lachnospirales</taxon>
        <taxon>Lachnospiraceae</taxon>
        <taxon>Pseudobutyrivibrio</taxon>
    </lineage>
</organism>
<keyword evidence="3 5" id="KW-0067">ATP-binding</keyword>
<dbReference type="Gene3D" id="1.10.10.10">
    <property type="entry name" value="Winged helix-like DNA-binding domain superfamily/Winged helix DNA-binding domain"/>
    <property type="match status" value="1"/>
</dbReference>
<dbReference type="InterPro" id="IPR036390">
    <property type="entry name" value="WH_DNA-bd_sf"/>
</dbReference>
<dbReference type="PANTHER" id="PTHR22683">
    <property type="entry name" value="SPORULATION PROTEIN RELATED"/>
    <property type="match status" value="1"/>
</dbReference>
<dbReference type="Pfam" id="PF09397">
    <property type="entry name" value="FtsK_gamma"/>
    <property type="match status" value="1"/>
</dbReference>
<evidence type="ECO:0000256" key="7">
    <source>
        <dbReference type="SAM" id="MobiDB-lite"/>
    </source>
</evidence>
<gene>
    <name evidence="10" type="ORF">E7272_04980</name>
</gene>
<dbReference type="Proteomes" id="UP000766246">
    <property type="component" value="Unassembled WGS sequence"/>
</dbReference>
<dbReference type="InterPro" id="IPR041027">
    <property type="entry name" value="FtsK_alpha"/>
</dbReference>
<dbReference type="SMART" id="SM00843">
    <property type="entry name" value="Ftsk_gamma"/>
    <property type="match status" value="1"/>
</dbReference>
<dbReference type="Gene3D" id="3.40.50.300">
    <property type="entry name" value="P-loop containing nucleotide triphosphate hydrolases"/>
    <property type="match status" value="1"/>
</dbReference>
<dbReference type="EMBL" id="SVER01000010">
    <property type="protein sequence ID" value="MBE5919181.1"/>
    <property type="molecule type" value="Genomic_DNA"/>
</dbReference>
<dbReference type="GO" id="GO:0005524">
    <property type="term" value="F:ATP binding"/>
    <property type="evidence" value="ECO:0007669"/>
    <property type="project" value="UniProtKB-UniRule"/>
</dbReference>
<dbReference type="GO" id="GO:0016020">
    <property type="term" value="C:membrane"/>
    <property type="evidence" value="ECO:0007669"/>
    <property type="project" value="UniProtKB-SubCell"/>
</dbReference>
<dbReference type="AlphaFoldDB" id="A0A927U6F0"/>
<dbReference type="GO" id="GO:0003677">
    <property type="term" value="F:DNA binding"/>
    <property type="evidence" value="ECO:0007669"/>
    <property type="project" value="UniProtKB-KW"/>
</dbReference>
<dbReference type="InterPro" id="IPR003593">
    <property type="entry name" value="AAA+_ATPase"/>
</dbReference>
<keyword evidence="8" id="KW-0812">Transmembrane</keyword>
<accession>A0A927U6F0</accession>
<feature type="binding site" evidence="5">
    <location>
        <begin position="484"/>
        <end position="491"/>
    </location>
    <ligand>
        <name>ATP</name>
        <dbReference type="ChEBI" id="CHEBI:30616"/>
    </ligand>
</feature>
<dbReference type="InterPro" id="IPR050206">
    <property type="entry name" value="FtsK/SpoIIIE/SftA"/>
</dbReference>
<evidence type="ECO:0000313" key="10">
    <source>
        <dbReference type="EMBL" id="MBE5919181.1"/>
    </source>
</evidence>
<keyword evidence="4" id="KW-0238">DNA-binding</keyword>
<evidence type="ECO:0000256" key="2">
    <source>
        <dbReference type="ARBA" id="ARBA00022741"/>
    </source>
</evidence>
<evidence type="ECO:0000256" key="4">
    <source>
        <dbReference type="ARBA" id="ARBA00023125"/>
    </source>
</evidence>
<evidence type="ECO:0000256" key="8">
    <source>
        <dbReference type="SAM" id="Phobius"/>
    </source>
</evidence>
<evidence type="ECO:0000256" key="5">
    <source>
        <dbReference type="PROSITE-ProRule" id="PRU00289"/>
    </source>
</evidence>
<feature type="transmembrane region" description="Helical" evidence="8">
    <location>
        <begin position="18"/>
        <end position="40"/>
    </location>
</feature>
<keyword evidence="8" id="KW-0472">Membrane</keyword>
<dbReference type="PANTHER" id="PTHR22683:SF41">
    <property type="entry name" value="DNA TRANSLOCASE FTSK"/>
    <property type="match status" value="1"/>
</dbReference>
<keyword evidence="2 5" id="KW-0547">Nucleotide-binding</keyword>
<dbReference type="Pfam" id="PF17854">
    <property type="entry name" value="FtsK_alpha"/>
    <property type="match status" value="1"/>
</dbReference>
<evidence type="ECO:0000259" key="9">
    <source>
        <dbReference type="PROSITE" id="PS50901"/>
    </source>
</evidence>
<reference evidence="10" key="1">
    <citation type="submission" date="2019-04" db="EMBL/GenBank/DDBJ databases">
        <title>Evolution of Biomass-Degrading Anaerobic Consortia Revealed by Metagenomics.</title>
        <authorList>
            <person name="Peng X."/>
        </authorList>
    </citation>
    <scope>NUCLEOTIDE SEQUENCE</scope>
    <source>
        <strain evidence="10">SIG311</strain>
    </source>
</reference>
<name>A0A927U6F0_9FIRM</name>
<feature type="transmembrane region" description="Helical" evidence="8">
    <location>
        <begin position="83"/>
        <end position="103"/>
    </location>
</feature>
<dbReference type="InterPro" id="IPR002543">
    <property type="entry name" value="FtsK_dom"/>
</dbReference>
<dbReference type="PROSITE" id="PS50901">
    <property type="entry name" value="FTSK"/>
    <property type="match status" value="1"/>
</dbReference>
<dbReference type="InterPro" id="IPR018541">
    <property type="entry name" value="Ftsk_gamma"/>
</dbReference>
<evidence type="ECO:0000256" key="6">
    <source>
        <dbReference type="SAM" id="Coils"/>
    </source>
</evidence>
<keyword evidence="8" id="KW-1133">Transmembrane helix</keyword>
<dbReference type="SUPFAM" id="SSF52540">
    <property type="entry name" value="P-loop containing nucleoside triphosphate hydrolases"/>
    <property type="match status" value="1"/>
</dbReference>
<protein>
    <submittedName>
        <fullName evidence="10">DNA translocase FtsK</fullName>
    </submittedName>
</protein>
<feature type="domain" description="FtsK" evidence="9">
    <location>
        <begin position="466"/>
        <end position="666"/>
    </location>
</feature>
<evidence type="ECO:0000256" key="3">
    <source>
        <dbReference type="ARBA" id="ARBA00022840"/>
    </source>
</evidence>
<dbReference type="InterPro" id="IPR036388">
    <property type="entry name" value="WH-like_DNA-bd_sf"/>
</dbReference>
<feature type="transmembrane region" description="Helical" evidence="8">
    <location>
        <begin position="60"/>
        <end position="77"/>
    </location>
</feature>
<proteinExistence type="inferred from homology"/>
<dbReference type="Gene3D" id="3.30.980.40">
    <property type="match status" value="1"/>
</dbReference>
<sequence length="821" mass="89878">MVAFSAFFIISNYGNKVAVAKVVAGTILLIFISVFVELIFNGQSILNPLEAFYFAKEHHYGGGLIGGAIVFAVFDSFGLLGAYLIDIIIMIVCVIIILERFAFDKVQQSSRYHADRAAAKRRARRERQLLEREANQTRFNDNRQAIINKINDDIALEQQQMNQTEGNRRDRKHTGITSNTTLMPDYSDITAGGDVNEIKFNLAEGESDVEVTKTNRHKLKAFDRKSRSTHSFKNLDSDVDNSENIAAVSQQAVATPNIAEPEPIVYQAPVINTPPEPPVQEPVKEPVEETVVNETPARRAKASSSTKEEIENSSESLRASIEADKKKTNKPYKYPPLTLLNDAKKGSGDSKEYLQEMAGKLQRTLGNFGVQANVTEVTLGPSVTRYELEIAEGTRVSKVVNLSDDIKLNMAVTDVRIEAPIPGKSAIGIEVPNKVKSMVGFKELVASKEFKNAKSKISFCVGKDISGSVIVGNIEKMPHLLIAGATGSGKSVCINTIIMSILYHAKPDEVKMIMVDPKMVELSVYNGIPHLLLPVITDAKKAAGALHWAVKEMTDRYELLAAAGVRNIEGFNEKVESDALPDSIPEEKRVRMSQLVIILDEVADLMMVAAADVEDSIVRLAQLARAAGIHLIIATQKPTVNVITGLIKANVPSRIAFSVSSGNDSRVILDMNGAEDLLGNGDMLYAPQNLSKPIRVQGAFVSDEEVSAVVDFLKNNNDSAEYNSDIETQIQNSEAGSGSVSISGEPDNSRDQLFNEAGRLVIENQKGSIGYLQRNFRIGFNRAARIMDQLAEAGVVGPEMGTKPREIRMSISEFEELINAQ</sequence>
<dbReference type="Pfam" id="PF01580">
    <property type="entry name" value="FtsK_SpoIIIE"/>
    <property type="match status" value="1"/>
</dbReference>
<feature type="region of interest" description="Disordered" evidence="7">
    <location>
        <begin position="273"/>
        <end position="328"/>
    </location>
</feature>
<comment type="similarity">
    <text evidence="1">Belongs to the FtsK/SpoIIIE/SftA family.</text>
</comment>
<evidence type="ECO:0000256" key="1">
    <source>
        <dbReference type="ARBA" id="ARBA00006474"/>
    </source>
</evidence>
<feature type="coiled-coil region" evidence="6">
    <location>
        <begin position="116"/>
        <end position="167"/>
    </location>
</feature>